<feature type="transmembrane region" description="Helical" evidence="1">
    <location>
        <begin position="2459"/>
        <end position="2478"/>
    </location>
</feature>
<feature type="transmembrane region" description="Helical" evidence="1">
    <location>
        <begin position="2542"/>
        <end position="2566"/>
    </location>
</feature>
<feature type="transmembrane region" description="Helical" evidence="1">
    <location>
        <begin position="2339"/>
        <end position="2366"/>
    </location>
</feature>
<proteinExistence type="predicted"/>
<name>W7WZN1_TETTS</name>
<dbReference type="RefSeq" id="XP_012655165.1">
    <property type="nucleotide sequence ID" value="XM_012799711.1"/>
</dbReference>
<evidence type="ECO:0000313" key="3">
    <source>
        <dbReference type="Proteomes" id="UP000009168"/>
    </source>
</evidence>
<dbReference type="InParanoid" id="W7WZN1"/>
<sequence length="2900" mass="334970">MEVCTLCMDGFTLQQNACIVNVCENYQFYDASQSNSCVSLCNQNTIGVYGQNTCQQSSSCSKRFIQSSQISSQQSIQQVQYYIQNTIITIFTNFFNIIDAKTGAFLRAQTFNQNIILIKSFNNTVYMFSNKNQIFQWISTQNQMALITTAQQGIINSQSNIIQVNNNQSRLFFSSFDNQGQQIIFSEINQNGFNSISLKYDLLVTIIKGIIVLQNNQYQVMLINLVEQTNNIIGFNNITTSYKCNSIQGGVTQLEISVTTQTYFLLFQNTNAIVYFSQQNQQCSNSLENSMPLKIQLIQINSSLSSSGFNQLLLASFASNQFKIYNPQNQVSLFEIKIDNQIIDFNSLLESNNSNKIYFLKQNKIIDVYVILFDQSTNSITLNKINSLQSLISNPMQLITIQQAISSQQPIQIGVIGQDIQLIDISQDNTQGITVNYQEVANYNQGQINKLYYAEEINLSISCSQDGKLVVWKQVDPLNPQFYYQVQFPNQSCIDAIIFQSRLVVSLFSNQIYIFNIFNQYINQSIPINNQQQSGINICNNNIFLFFNQQIQVMTDINQVFYTFQIPKQAQNVFYSASNDIYILDKTNTITAYSFSNGSIQIKTTVTPYQFQVPLVKSYLFDLDNGDVRLMVADTNNQITILNSQLNLSFPLIKLDGVNRQIYQYNSTLYFVLLFAPNKNKSYPFAFECIDLSTTTPSVLNVHQVLNCVQIVYVKKQMNNPPELDYYFYLTAIVPMGYTSIMIEVTWNKKLQNNVLEKFIYYPNQSINIAYPSKGNTLIMSGTLTGYVGVVPYNKQGSMQNIFSLPTLSNGDQIKQVYYSFKLGLIFIQAQNDVYLQSIFTLQQTGKLSLANVNGDSYINGLQFSDISKIFVFYTCFIDDKSQQIIVYGDSLVQYDFTLSNQKVISTPFQQNYTQCIFLPNNVMCIMNNNYIQFFNRGTQLVSTMILKITSMNQFSILGDNDNQFLYVYQNMIEVYTFQGVIKQTFTQMNMYIFQLQFSGLYIVAYTSSTAYIISRTDLSLINTFQPSGSSLMRGFYFSEINMIAYITNEIRFGQIKFYNLNNFQALGSLTNQFTQNQVGIPVEMYYDADNSMINYIDQYGNQQLANFGAQINTYNMIAIPQMQQQKIPQPTDMITNSDMNEDYIYNPQGVWRVSNSLLLKVFQNSFNKNKQLYILMNTQYDSTQNNASMVFVDNNNNLFNYQNFQVTYITAFNNQVSEMRVIYQQNTRFNILVFSQSIIFFVGENVQFSNISSAQTISNTNLRKFLYSDNGYAIFQTYQNEIVDYNFSKSQKLYSFTFDQNSMIQDVFVYINPLDLKTQFLYFSTSTGMIYAYDMVNKKFASYSLFSNQDVVMKFVLLNYPNISLLMKSGNIVEVDCTSFTLQSTQNLNNIAKNFQLPISEVKTQNIPMLYYDNKSNYFYLSIAEEKQLGVFRISDNQLVATLGFPQSYKKSFNITNKYIILGCPYQLNFYDRQFNSIGRFRRSIQKSINQIIQIFDDYFFIVQSVAIETIFINQSTSTIQLIDSILLQNPFIYYYQLIDNQSSIKIIGISQLGVFEERLSVGVFQKQAQSLTSQILSCSAQLSYQNIVQVQNDFYSIYTPQDKMNKNFYLSVMINNEIQQLNFLNQQGIQFILRPQDMNNNSLNIRPSSFSSITSNLYMSQFNLKFVEQGQSINFSPNSRNITLQNLTIQDQNIMLGTSINFQNNQLIQIINMNIENVNFQSSSTNSGNNQTNNSLFQFNGIDYILIEEMTIQNLNQAEGNLQFINAQNVKQFIIRKLVIMNSTFANNFIQLNWLVKLRIMDLQIIDCHRTQQSQRLLQASNTILPIYVMQFNGIQNIQIFNMTLQNNKEIQFIETSNAYSLNNLTYILNNDTFFIQNSNFANNSFPNQFNYDNQINLVYLQTSFIQIQRVVYQLNQGNIFISDAQQVSIDSSSFQQNKGVLGASVQFQNIKQMVTITNSIFNNNTVVASGGALYFENINSLTIDKNSSFINNLALIGGAIRIVINDQQYEKLIFNNQYINFIKCSFSGNSATIFGQDIASYPSSFLVSQSNNNQQDQQKVLYQGKFQDTIKDTIIIKNLQSGGNVYLNVQMLDEQGSIIKLESDKIQSKSYPLSIRNELQYYQIQIYGNPSDNRLEIKGESLISTKQFNSEIMAFQFNNIVFSANPTSVIQNSAQLLMQINSWHINYEINFQFEFRECIKGEIPVMTSKTITFCLECSEGTYSLDLISNLSHSDNQQISCKKCPTGASDCSGSQIILKQGYWRLNENTDTIVQCNQLKPEICDFNSTSSLQGCIEGHIGPLCETCDNFGDLWKGKTYSLSFSDYTCSECSDQSLQIVYIVLLFLCVFAYIYFSIFIFLNNYIYNSTCSYIRYMNILPFSKSSIQDESTFVIKQLINFLQISQVIYQINLNFIPQAFSFLPAVAGQPMGKIIVSSQCLYTSIRGLFGLNEEIKIRSLIYILVPFFFLIVTALVLQVQIIFKLFKINKYHLYVLLTILFFFFQPNSIQFLTSTMTCRQVGDQKYVRTSLILSCDDESYQYFQYYAVLPTLIFWVLCPLVILYIFLKDTNKSKNIDYCINKYKYGYYYLEYKRMYYYWEFIRIYYRIVLVLVSTLLDQFNYISQVLCIIIVFSYICSLLYYKPFQDRHLKRIELFQNSILIIITFLNLLLQIYSYLAIQVVMSILHYGTIIIMVGVIIKMKLFNSQFLNSRIIQCLIGYLLPAKIIKKLDNSKILRERALKLWKKIYLSKTLIRQQRIEEQAKKINFSIVNKSSQLQNYSEDEVLEGKDFNKKQMFTKSSLRNSNQDLIQMSTQNEQESPKNTYFQSKKLSVDNFKLLGIQTRSPSRKESYKFKSQEEKQLSVIVSANFPIIETSDFDELQKPRQIYNNKKVNEKQQKLN</sequence>
<feature type="transmembrane region" description="Helical" evidence="1">
    <location>
        <begin position="2621"/>
        <end position="2641"/>
    </location>
</feature>
<dbReference type="InterPro" id="IPR011047">
    <property type="entry name" value="Quinoprotein_ADH-like_sf"/>
</dbReference>
<reference evidence="3" key="1">
    <citation type="journal article" date="2006" name="PLoS Biol.">
        <title>Macronuclear genome sequence of the ciliate Tetrahymena thermophila, a model eukaryote.</title>
        <authorList>
            <person name="Eisen J.A."/>
            <person name="Coyne R.S."/>
            <person name="Wu M."/>
            <person name="Wu D."/>
            <person name="Thiagarajan M."/>
            <person name="Wortman J.R."/>
            <person name="Badger J.H."/>
            <person name="Ren Q."/>
            <person name="Amedeo P."/>
            <person name="Jones K.M."/>
            <person name="Tallon L.J."/>
            <person name="Delcher A.L."/>
            <person name="Salzberg S.L."/>
            <person name="Silva J.C."/>
            <person name="Haas B.J."/>
            <person name="Majoros W.H."/>
            <person name="Farzad M."/>
            <person name="Carlton J.M."/>
            <person name="Smith R.K. Jr."/>
            <person name="Garg J."/>
            <person name="Pearlman R.E."/>
            <person name="Karrer K.M."/>
            <person name="Sun L."/>
            <person name="Manning G."/>
            <person name="Elde N.C."/>
            <person name="Turkewitz A.P."/>
            <person name="Asai D.J."/>
            <person name="Wilkes D.E."/>
            <person name="Wang Y."/>
            <person name="Cai H."/>
            <person name="Collins K."/>
            <person name="Stewart B.A."/>
            <person name="Lee S.R."/>
            <person name="Wilamowska K."/>
            <person name="Weinberg Z."/>
            <person name="Ruzzo W.L."/>
            <person name="Wloga D."/>
            <person name="Gaertig J."/>
            <person name="Frankel J."/>
            <person name="Tsao C.-C."/>
            <person name="Gorovsky M.A."/>
            <person name="Keeling P.J."/>
            <person name="Waller R.F."/>
            <person name="Patron N.J."/>
            <person name="Cherry J.M."/>
            <person name="Stover N.A."/>
            <person name="Krieger C.J."/>
            <person name="del Toro C."/>
            <person name="Ryder H.F."/>
            <person name="Williamson S.C."/>
            <person name="Barbeau R.A."/>
            <person name="Hamilton E.P."/>
            <person name="Orias E."/>
        </authorList>
    </citation>
    <scope>NUCLEOTIDE SEQUENCE [LARGE SCALE GENOMIC DNA]</scope>
    <source>
        <strain evidence="3">SB210</strain>
    </source>
</reference>
<gene>
    <name evidence="2" type="ORF">TTHERM_001085711</name>
</gene>
<dbReference type="KEGG" id="tet:TTHERM_001085711"/>
<keyword evidence="1" id="KW-1133">Transmembrane helix</keyword>
<dbReference type="SUPFAM" id="SSF50998">
    <property type="entry name" value="Quinoprotein alcohol dehydrogenase-like"/>
    <property type="match status" value="1"/>
</dbReference>
<evidence type="ECO:0000313" key="2">
    <source>
        <dbReference type="EMBL" id="EWS72305.1"/>
    </source>
</evidence>
<dbReference type="GeneID" id="24441656"/>
<accession>W7WZN1</accession>
<keyword evidence="1" id="KW-0472">Membrane</keyword>
<dbReference type="PANTHER" id="PTHR11319:SF35">
    <property type="entry name" value="OUTER MEMBRANE PROTEIN PMPC-RELATED"/>
    <property type="match status" value="1"/>
</dbReference>
<feature type="transmembrane region" description="Helical" evidence="1">
    <location>
        <begin position="2653"/>
        <end position="2670"/>
    </location>
</feature>
<organism evidence="2 3">
    <name type="scientific">Tetrahymena thermophila (strain SB210)</name>
    <dbReference type="NCBI Taxonomy" id="312017"/>
    <lineage>
        <taxon>Eukaryota</taxon>
        <taxon>Sar</taxon>
        <taxon>Alveolata</taxon>
        <taxon>Ciliophora</taxon>
        <taxon>Intramacronucleata</taxon>
        <taxon>Oligohymenophorea</taxon>
        <taxon>Hymenostomatida</taxon>
        <taxon>Tetrahymenina</taxon>
        <taxon>Tetrahymenidae</taxon>
        <taxon>Tetrahymena</taxon>
    </lineage>
</organism>
<dbReference type="InterPro" id="IPR036322">
    <property type="entry name" value="WD40_repeat_dom_sf"/>
</dbReference>
<feature type="transmembrane region" description="Helical" evidence="1">
    <location>
        <begin position="2490"/>
        <end position="2508"/>
    </location>
</feature>
<dbReference type="EMBL" id="GG662500">
    <property type="protein sequence ID" value="EWS72305.1"/>
    <property type="molecule type" value="Genomic_DNA"/>
</dbReference>
<keyword evidence="1 2" id="KW-0812">Transmembrane</keyword>
<protein>
    <submittedName>
        <fullName evidence="2">Transmembrane protein, putative</fullName>
    </submittedName>
</protein>
<feature type="transmembrane region" description="Helical" evidence="1">
    <location>
        <begin position="2676"/>
        <end position="2698"/>
    </location>
</feature>
<evidence type="ECO:0000256" key="1">
    <source>
        <dbReference type="SAM" id="Phobius"/>
    </source>
</evidence>
<dbReference type="Proteomes" id="UP000009168">
    <property type="component" value="Unassembled WGS sequence"/>
</dbReference>
<keyword evidence="3" id="KW-1185">Reference proteome</keyword>
<dbReference type="PANTHER" id="PTHR11319">
    <property type="entry name" value="G PROTEIN-COUPLED RECEPTOR-RELATED"/>
    <property type="match status" value="1"/>
</dbReference>
<dbReference type="SUPFAM" id="SSF50978">
    <property type="entry name" value="WD40 repeat-like"/>
    <property type="match status" value="1"/>
</dbReference>